<name>A0A8S5LWX8_9CAUD</name>
<reference evidence="1" key="1">
    <citation type="journal article" date="2021" name="Proc. Natl. Acad. Sci. U.S.A.">
        <title>A Catalog of Tens of Thousands of Viruses from Human Metagenomes Reveals Hidden Associations with Chronic Diseases.</title>
        <authorList>
            <person name="Tisza M.J."/>
            <person name="Buck C.B."/>
        </authorList>
    </citation>
    <scope>NUCLEOTIDE SEQUENCE</scope>
    <source>
        <strain evidence="1">Ct3pR10</strain>
    </source>
</reference>
<accession>A0A8S5LWX8</accession>
<dbReference type="Pfam" id="PF16677">
    <property type="entry name" value="GP3_package"/>
    <property type="match status" value="1"/>
</dbReference>
<sequence length="153" mass="17890">MTIMKWDKPDMDSLEAVQKRCFDYFSLCAENDMKPTFAGFALAFGVDRMTMWRWCNDHPESRKLSRPIRDTIKKARDLINAQMEDFMQNGKINPVAGIFLMKNNMNYTDQQEVVLKPDNPLGERKDPEELRRKYLEDVYGAEADKIIDAEEAK</sequence>
<organism evidence="1">
    <name type="scientific">Siphoviridae sp. ct3pR10</name>
    <dbReference type="NCBI Taxonomy" id="2826284"/>
    <lineage>
        <taxon>Viruses</taxon>
        <taxon>Duplodnaviria</taxon>
        <taxon>Heunggongvirae</taxon>
        <taxon>Uroviricota</taxon>
        <taxon>Caudoviricetes</taxon>
    </lineage>
</organism>
<dbReference type="EMBL" id="BK014759">
    <property type="protein sequence ID" value="DAD74351.1"/>
    <property type="molecule type" value="Genomic_DNA"/>
</dbReference>
<proteinExistence type="predicted"/>
<dbReference type="InterPro" id="IPR032066">
    <property type="entry name" value="GP3_package"/>
</dbReference>
<protein>
    <submittedName>
        <fullName evidence="1">Terminase small subunit</fullName>
    </submittedName>
</protein>
<evidence type="ECO:0000313" key="1">
    <source>
        <dbReference type="EMBL" id="DAD74351.1"/>
    </source>
</evidence>